<evidence type="ECO:0000313" key="2">
    <source>
        <dbReference type="Proteomes" id="UP001597510"/>
    </source>
</evidence>
<evidence type="ECO:0000313" key="1">
    <source>
        <dbReference type="EMBL" id="MFD2520289.1"/>
    </source>
</evidence>
<dbReference type="Proteomes" id="UP001597510">
    <property type="component" value="Unassembled WGS sequence"/>
</dbReference>
<dbReference type="EMBL" id="JBHULC010000004">
    <property type="protein sequence ID" value="MFD2520289.1"/>
    <property type="molecule type" value="Genomic_DNA"/>
</dbReference>
<dbReference type="RefSeq" id="WP_340235701.1">
    <property type="nucleotide sequence ID" value="NZ_JBBEWC010000004.1"/>
</dbReference>
<dbReference type="PROSITE" id="PS51257">
    <property type="entry name" value="PROKAR_LIPOPROTEIN"/>
    <property type="match status" value="1"/>
</dbReference>
<sequence length="493" mass="54939">MPFVTKVIFLFLLTSSCVLGQDFFEKIKYQAESGIFLSTSGKTPFLVRANQYGIVPVESSIFTIRGGAFKDYDSTFTSLNKLNKFGFGFGADIAANVGKTNQFLIPEAYLKVRYGAFEIYAGRRREIVGLVDSVLTSGSYIWSGNALPIPKIQIAIPNYTPILGNGFLSIKGAYSHGFFDNGSVRSYYLHQKYLYARIGKPSWKTKLHAGFNHQVQWGGRPLTPFIDRATGTLVTSFPSDLATYLQVVTGTSLNKENDGLSTGAPANEALNRAGNHLGTIDIGAEFNFKGFDLFLYRQSIYEDGSLFFLNNITDGLLGVSVRRKNVKTGIVRVCFEYLQTTSQGGPPEERYDDIPQLRGVDNYFNNAVYTDGWTYGGNVIGTPLLTPINSVDKAVFGNKNLDQFSSAYTLNRVKAFSLAIEGRGKNIEYYTKLIFNHNLGSYHLPINARQFSFLYRVKYNLPKFSLISYISFDEGKLFPTTLGGYLGVQRTFF</sequence>
<name>A0ABW5J2P8_9BACT</name>
<accession>A0ABW5J2P8</accession>
<dbReference type="InterPro" id="IPR026950">
    <property type="entry name" value="Caps_assemb_Wzi"/>
</dbReference>
<proteinExistence type="predicted"/>
<organism evidence="1 2">
    <name type="scientific">Emticicia soli</name>
    <dbReference type="NCBI Taxonomy" id="2027878"/>
    <lineage>
        <taxon>Bacteria</taxon>
        <taxon>Pseudomonadati</taxon>
        <taxon>Bacteroidota</taxon>
        <taxon>Cytophagia</taxon>
        <taxon>Cytophagales</taxon>
        <taxon>Leadbetterellaceae</taxon>
        <taxon>Emticicia</taxon>
    </lineage>
</organism>
<dbReference type="Pfam" id="PF14052">
    <property type="entry name" value="Caps_assemb_Wzi"/>
    <property type="match status" value="1"/>
</dbReference>
<keyword evidence="2" id="KW-1185">Reference proteome</keyword>
<gene>
    <name evidence="1" type="ORF">ACFSR2_05290</name>
</gene>
<dbReference type="InterPro" id="IPR038636">
    <property type="entry name" value="Wzi_sf"/>
</dbReference>
<protein>
    <submittedName>
        <fullName evidence="1">Capsule assembly Wzi family protein</fullName>
    </submittedName>
</protein>
<reference evidence="2" key="1">
    <citation type="journal article" date="2019" name="Int. J. Syst. Evol. Microbiol.">
        <title>The Global Catalogue of Microorganisms (GCM) 10K type strain sequencing project: providing services to taxonomists for standard genome sequencing and annotation.</title>
        <authorList>
            <consortium name="The Broad Institute Genomics Platform"/>
            <consortium name="The Broad Institute Genome Sequencing Center for Infectious Disease"/>
            <person name="Wu L."/>
            <person name="Ma J."/>
        </authorList>
    </citation>
    <scope>NUCLEOTIDE SEQUENCE [LARGE SCALE GENOMIC DNA]</scope>
    <source>
        <strain evidence="2">KCTC 52344</strain>
    </source>
</reference>
<comment type="caution">
    <text evidence="1">The sequence shown here is derived from an EMBL/GenBank/DDBJ whole genome shotgun (WGS) entry which is preliminary data.</text>
</comment>
<dbReference type="Gene3D" id="2.40.160.130">
    <property type="entry name" value="Capsule assembly protein Wzi"/>
    <property type="match status" value="1"/>
</dbReference>